<dbReference type="OrthoDB" id="959017at2"/>
<evidence type="ECO:0000256" key="1">
    <source>
        <dbReference type="SAM" id="SignalP"/>
    </source>
</evidence>
<gene>
    <name evidence="3" type="ORF">MYP_1094</name>
</gene>
<evidence type="ECO:0000313" key="4">
    <source>
        <dbReference type="Proteomes" id="UP000030185"/>
    </source>
</evidence>
<dbReference type="STRING" id="153721.MYP_1094"/>
<proteinExistence type="predicted"/>
<protein>
    <recommendedName>
        <fullName evidence="2">Outer membrane protein beta-barrel domain-containing protein</fullName>
    </recommendedName>
</protein>
<evidence type="ECO:0000259" key="2">
    <source>
        <dbReference type="Pfam" id="PF13568"/>
    </source>
</evidence>
<evidence type="ECO:0000313" key="3">
    <source>
        <dbReference type="EMBL" id="GAL83866.1"/>
    </source>
</evidence>
<dbReference type="AlphaFoldDB" id="A0A098LAB7"/>
<dbReference type="RefSeq" id="WP_052429965.1">
    <property type="nucleotide sequence ID" value="NZ_BBLT01000002.1"/>
</dbReference>
<keyword evidence="4" id="KW-1185">Reference proteome</keyword>
<reference evidence="3 4" key="1">
    <citation type="submission" date="2014-09" db="EMBL/GenBank/DDBJ databases">
        <title>Sporocytophaga myxococcoides PG-01 genome sequencing.</title>
        <authorList>
            <person name="Liu L."/>
            <person name="Gao P.J."/>
            <person name="Chen G.J."/>
            <person name="Wang L.S."/>
        </authorList>
    </citation>
    <scope>NUCLEOTIDE SEQUENCE [LARGE SCALE GENOMIC DNA]</scope>
    <source>
        <strain evidence="3 4">PG-01</strain>
    </source>
</reference>
<organism evidence="3 4">
    <name type="scientific">Sporocytophaga myxococcoides</name>
    <dbReference type="NCBI Taxonomy" id="153721"/>
    <lineage>
        <taxon>Bacteria</taxon>
        <taxon>Pseudomonadati</taxon>
        <taxon>Bacteroidota</taxon>
        <taxon>Cytophagia</taxon>
        <taxon>Cytophagales</taxon>
        <taxon>Cytophagaceae</taxon>
        <taxon>Sporocytophaga</taxon>
    </lineage>
</organism>
<sequence length="235" mass="26888">MRNIFFYLSFLLIAFNTSAKTSSDSTSSHDEYKGRHLIRAFRLDLYLNQLADHPGELDLSAWGSRGAAFGHYFHVKIVKKLYFTPGISLAFDNYSFSAKNTNLFMSQDSLVVFADMDPEKTYKKSKLSLTYLDVPLELRFQSKRYWPRAVKVAVGFKAGVLLKSMTKVKFKENDETVKEKEIRDFNVNRFRYGLTARIGIGGMSLYGYYSLNKLFNDNKGPDATPFLVGLTFSSF</sequence>
<feature type="chain" id="PRO_5001944528" description="Outer membrane protein beta-barrel domain-containing protein" evidence="1">
    <location>
        <begin position="20"/>
        <end position="235"/>
    </location>
</feature>
<dbReference type="Proteomes" id="UP000030185">
    <property type="component" value="Unassembled WGS sequence"/>
</dbReference>
<dbReference type="eggNOG" id="ENOG50334RT">
    <property type="taxonomic scope" value="Bacteria"/>
</dbReference>
<dbReference type="InterPro" id="IPR025665">
    <property type="entry name" value="Beta-barrel_OMP_2"/>
</dbReference>
<feature type="domain" description="Outer membrane protein beta-barrel" evidence="2">
    <location>
        <begin position="72"/>
        <end position="216"/>
    </location>
</feature>
<dbReference type="EMBL" id="BBLT01000002">
    <property type="protein sequence ID" value="GAL83866.1"/>
    <property type="molecule type" value="Genomic_DNA"/>
</dbReference>
<feature type="signal peptide" evidence="1">
    <location>
        <begin position="1"/>
        <end position="19"/>
    </location>
</feature>
<comment type="caution">
    <text evidence="3">The sequence shown here is derived from an EMBL/GenBank/DDBJ whole genome shotgun (WGS) entry which is preliminary data.</text>
</comment>
<keyword evidence="1" id="KW-0732">Signal</keyword>
<name>A0A098LAB7_9BACT</name>
<dbReference type="Pfam" id="PF13568">
    <property type="entry name" value="OMP_b-brl_2"/>
    <property type="match status" value="1"/>
</dbReference>
<accession>A0A098LAB7</accession>